<proteinExistence type="predicted"/>
<reference evidence="1 2" key="1">
    <citation type="submission" date="2024-06" db="EMBL/GenBank/DDBJ databases">
        <title>Lysinibacillus zambalefons sp. nov., a Novel Firmicute Isolated from the Poon Bato Zambales Hyperalkaline Spring.</title>
        <authorList>
            <person name="Aja J.A."/>
            <person name="Lazaro J.E.H."/>
            <person name="Llorin L.D."/>
            <person name="Lim K.R."/>
            <person name="Teodosio J."/>
            <person name="Dalisay D.S."/>
        </authorList>
    </citation>
    <scope>NUCLEOTIDE SEQUENCE [LARGE SCALE GENOMIC DNA]</scope>
    <source>
        <strain evidence="1 2">M3</strain>
    </source>
</reference>
<keyword evidence="2" id="KW-1185">Reference proteome</keyword>
<evidence type="ECO:0000313" key="1">
    <source>
        <dbReference type="EMBL" id="MEQ6353514.1"/>
    </source>
</evidence>
<dbReference type="Proteomes" id="UP001478862">
    <property type="component" value="Unassembled WGS sequence"/>
</dbReference>
<dbReference type="RefSeq" id="WP_349658274.1">
    <property type="nucleotide sequence ID" value="NZ_JBEGDG010000001.1"/>
</dbReference>
<comment type="caution">
    <text evidence="1">The sequence shown here is derived from an EMBL/GenBank/DDBJ whole genome shotgun (WGS) entry which is preliminary data.</text>
</comment>
<gene>
    <name evidence="1" type="ORF">ABNX05_02680</name>
</gene>
<protein>
    <submittedName>
        <fullName evidence="1">Uncharacterized protein</fullName>
    </submittedName>
</protein>
<dbReference type="EMBL" id="JBEGDG010000001">
    <property type="protein sequence ID" value="MEQ6353514.1"/>
    <property type="molecule type" value="Genomic_DNA"/>
</dbReference>
<name>A0ABV1MNP5_9BACI</name>
<sequence length="90" mass="10877">MDLQQRTAIVSYRQTKRESADRIVLLYDMKNHHILWEENIGVVNTEQKNPGVRTLENYYAIQAGDEFLLLDKNTKKVMFRYHLRWNRPVR</sequence>
<accession>A0ABV1MNP5</accession>
<organism evidence="1 2">
    <name type="scientific">Lysinibacillus zambalensis</name>
    <dbReference type="NCBI Taxonomy" id="3160866"/>
    <lineage>
        <taxon>Bacteria</taxon>
        <taxon>Bacillati</taxon>
        <taxon>Bacillota</taxon>
        <taxon>Bacilli</taxon>
        <taxon>Bacillales</taxon>
        <taxon>Bacillaceae</taxon>
        <taxon>Lysinibacillus</taxon>
    </lineage>
</organism>
<evidence type="ECO:0000313" key="2">
    <source>
        <dbReference type="Proteomes" id="UP001478862"/>
    </source>
</evidence>